<evidence type="ECO:0000259" key="4">
    <source>
        <dbReference type="PROSITE" id="PS50977"/>
    </source>
</evidence>
<keyword evidence="6" id="KW-1185">Reference proteome</keyword>
<dbReference type="InterPro" id="IPR009057">
    <property type="entry name" value="Homeodomain-like_sf"/>
</dbReference>
<name>A0ABV1MR79_9BACI</name>
<organism evidence="5 6">
    <name type="scientific">Lysinibacillus zambalensis</name>
    <dbReference type="NCBI Taxonomy" id="3160866"/>
    <lineage>
        <taxon>Bacteria</taxon>
        <taxon>Bacillati</taxon>
        <taxon>Bacillota</taxon>
        <taxon>Bacilli</taxon>
        <taxon>Bacillales</taxon>
        <taxon>Bacillaceae</taxon>
        <taxon>Lysinibacillus</taxon>
    </lineage>
</organism>
<dbReference type="Proteomes" id="UP001478862">
    <property type="component" value="Unassembled WGS sequence"/>
</dbReference>
<sequence length="212" mass="25284">MILIRGTDLMAKNFTEEDIPLLKQRLRESCAQSWKSKGYKLTSIDTLTNEVGISTELFYRLYKTKEELFLEVLSMIQNQLKEQWHFMIQTNSGIEGFKKAMNWLFEEYVKHPTLYNFNNPDYHLFLKKLPKEKIEHLRENDMQFFDEVLERSNLKMRIPKEKAYGIFSTLLYTAAMKKDLVYNKCEIFNFLLDSSIYQIFANSFSLANQKSY</sequence>
<dbReference type="EMBL" id="JBEGDG010000002">
    <property type="protein sequence ID" value="MEQ6353763.1"/>
    <property type="molecule type" value="Genomic_DNA"/>
</dbReference>
<accession>A0ABV1MR79</accession>
<keyword evidence="2 3" id="KW-0238">DNA-binding</keyword>
<evidence type="ECO:0000256" key="3">
    <source>
        <dbReference type="PROSITE-ProRule" id="PRU00335"/>
    </source>
</evidence>
<dbReference type="InterPro" id="IPR001647">
    <property type="entry name" value="HTH_TetR"/>
</dbReference>
<dbReference type="Pfam" id="PF00440">
    <property type="entry name" value="TetR_N"/>
    <property type="match status" value="1"/>
</dbReference>
<dbReference type="Gene3D" id="1.10.357.10">
    <property type="entry name" value="Tetracycline Repressor, domain 2"/>
    <property type="match status" value="1"/>
</dbReference>
<evidence type="ECO:0000256" key="2">
    <source>
        <dbReference type="ARBA" id="ARBA00023125"/>
    </source>
</evidence>
<dbReference type="PROSITE" id="PS50977">
    <property type="entry name" value="HTH_TETR_2"/>
    <property type="match status" value="1"/>
</dbReference>
<dbReference type="RefSeq" id="WP_349658529.1">
    <property type="nucleotide sequence ID" value="NZ_JBEGDG010000002.1"/>
</dbReference>
<dbReference type="SUPFAM" id="SSF46689">
    <property type="entry name" value="Homeodomain-like"/>
    <property type="match status" value="1"/>
</dbReference>
<evidence type="ECO:0000256" key="1">
    <source>
        <dbReference type="ARBA" id="ARBA00022491"/>
    </source>
</evidence>
<feature type="DNA-binding region" description="H-T-H motif" evidence="3">
    <location>
        <begin position="43"/>
        <end position="62"/>
    </location>
</feature>
<dbReference type="PANTHER" id="PTHR43479:SF11">
    <property type="entry name" value="ACREF_ENVCD OPERON REPRESSOR-RELATED"/>
    <property type="match status" value="1"/>
</dbReference>
<reference evidence="5 6" key="1">
    <citation type="submission" date="2024-06" db="EMBL/GenBank/DDBJ databases">
        <title>Lysinibacillus zambalefons sp. nov., a Novel Firmicute Isolated from the Poon Bato Zambales Hyperalkaline Spring.</title>
        <authorList>
            <person name="Aja J.A."/>
            <person name="Lazaro J.E.H."/>
            <person name="Llorin L.D."/>
            <person name="Lim K.R."/>
            <person name="Teodosio J."/>
            <person name="Dalisay D.S."/>
        </authorList>
    </citation>
    <scope>NUCLEOTIDE SEQUENCE [LARGE SCALE GENOMIC DNA]</scope>
    <source>
        <strain evidence="5 6">M3</strain>
    </source>
</reference>
<evidence type="ECO:0000313" key="6">
    <source>
        <dbReference type="Proteomes" id="UP001478862"/>
    </source>
</evidence>
<comment type="caution">
    <text evidence="5">The sequence shown here is derived from an EMBL/GenBank/DDBJ whole genome shotgun (WGS) entry which is preliminary data.</text>
</comment>
<gene>
    <name evidence="5" type="ORF">ABNX05_03980</name>
</gene>
<protein>
    <submittedName>
        <fullName evidence="5">TetR/AcrR family transcriptional regulator</fullName>
    </submittedName>
</protein>
<dbReference type="InterPro" id="IPR050624">
    <property type="entry name" value="HTH-type_Tx_Regulator"/>
</dbReference>
<proteinExistence type="predicted"/>
<keyword evidence="1" id="KW-0678">Repressor</keyword>
<feature type="domain" description="HTH tetR-type" evidence="4">
    <location>
        <begin position="20"/>
        <end position="80"/>
    </location>
</feature>
<dbReference type="PANTHER" id="PTHR43479">
    <property type="entry name" value="ACREF/ENVCD OPERON REPRESSOR-RELATED"/>
    <property type="match status" value="1"/>
</dbReference>
<evidence type="ECO:0000313" key="5">
    <source>
        <dbReference type="EMBL" id="MEQ6353763.1"/>
    </source>
</evidence>